<feature type="chain" id="PRO_5046982285" evidence="2">
    <location>
        <begin position="36"/>
        <end position="405"/>
    </location>
</feature>
<dbReference type="InterPro" id="IPR001478">
    <property type="entry name" value="PDZ"/>
</dbReference>
<feature type="signal peptide" evidence="2">
    <location>
        <begin position="1"/>
        <end position="35"/>
    </location>
</feature>
<keyword evidence="2" id="KW-0732">Signal</keyword>
<evidence type="ECO:0000259" key="3">
    <source>
        <dbReference type="PROSITE" id="PS50106"/>
    </source>
</evidence>
<organism evidence="4 5">
    <name type="scientific">Azospirillum picis</name>
    <dbReference type="NCBI Taxonomy" id="488438"/>
    <lineage>
        <taxon>Bacteria</taxon>
        <taxon>Pseudomonadati</taxon>
        <taxon>Pseudomonadota</taxon>
        <taxon>Alphaproteobacteria</taxon>
        <taxon>Rhodospirillales</taxon>
        <taxon>Azospirillaceae</taxon>
        <taxon>Azospirillum</taxon>
    </lineage>
</organism>
<sequence>MRSLPARLLSVRPGGLRTILPAAVALALCTAGALAQEVQRTGCVPPGIWADGTGAAVEPVPLLRRIADSPVVLLGEQHDRPDHHRWQLHTLAGLHALNPDVAVGLEMLPRRLQPVLDRWVAGDLTEEEFLQQTDWRTVWGFDPQFYLPILQFARLHRLPVVALNVERSLISRTARNGWSAVPEAEREGVGTPAAPSADYRARLREALAAHDRSESQADPASSAGDPSTRFIEAQTVWDRAMAEKIAETRRVTGRLVVGILGEGHAAHRDGIPHQLADLGVADSVVLLPWDADRDCGELDGRIADAVFGLGVEPRENAPPPPKLGVQLGPAPDGVAVSTVSDGSVAAAAGIRAGDRILNAAGSSLRAPADLVAIIRRQAPGTWLPLTIRRDGAEQELVAKFPVQAR</sequence>
<accession>A0ABU0MLC3</accession>
<evidence type="ECO:0000256" key="2">
    <source>
        <dbReference type="SAM" id="SignalP"/>
    </source>
</evidence>
<dbReference type="InterPro" id="IPR007314">
    <property type="entry name" value="Cofac_haem-bd_dom"/>
</dbReference>
<dbReference type="Pfam" id="PF13180">
    <property type="entry name" value="PDZ_2"/>
    <property type="match status" value="1"/>
</dbReference>
<feature type="domain" description="PDZ" evidence="3">
    <location>
        <begin position="308"/>
        <end position="365"/>
    </location>
</feature>
<dbReference type="PROSITE" id="PS50106">
    <property type="entry name" value="PDZ"/>
    <property type="match status" value="1"/>
</dbReference>
<protein>
    <submittedName>
        <fullName evidence="4">Iron-regulated protein</fullName>
    </submittedName>
</protein>
<evidence type="ECO:0000313" key="4">
    <source>
        <dbReference type="EMBL" id="MDQ0533986.1"/>
    </source>
</evidence>
<reference evidence="4 5" key="1">
    <citation type="submission" date="2023-07" db="EMBL/GenBank/DDBJ databases">
        <title>Genomic Encyclopedia of Type Strains, Phase IV (KMG-IV): sequencing the most valuable type-strain genomes for metagenomic binning, comparative biology and taxonomic classification.</title>
        <authorList>
            <person name="Goeker M."/>
        </authorList>
    </citation>
    <scope>NUCLEOTIDE SEQUENCE [LARGE SCALE GENOMIC DNA]</scope>
    <source>
        <strain evidence="4 5">DSM 19922</strain>
    </source>
</reference>
<dbReference type="Proteomes" id="UP001244552">
    <property type="component" value="Unassembled WGS sequence"/>
</dbReference>
<dbReference type="CDD" id="cd14727">
    <property type="entry name" value="ChanN-like"/>
    <property type="match status" value="1"/>
</dbReference>
<dbReference type="Gene3D" id="2.30.42.10">
    <property type="match status" value="1"/>
</dbReference>
<feature type="region of interest" description="Disordered" evidence="1">
    <location>
        <begin position="208"/>
        <end position="229"/>
    </location>
</feature>
<name>A0ABU0MLC3_9PROT</name>
<dbReference type="SUPFAM" id="SSF50156">
    <property type="entry name" value="PDZ domain-like"/>
    <property type="match status" value="1"/>
</dbReference>
<dbReference type="SMART" id="SM00228">
    <property type="entry name" value="PDZ"/>
    <property type="match status" value="1"/>
</dbReference>
<dbReference type="RefSeq" id="WP_307354413.1">
    <property type="nucleotide sequence ID" value="NZ_JAGINO010000009.1"/>
</dbReference>
<evidence type="ECO:0000256" key="1">
    <source>
        <dbReference type="SAM" id="MobiDB-lite"/>
    </source>
</evidence>
<dbReference type="Gene3D" id="3.40.50.11550">
    <property type="match status" value="1"/>
</dbReference>
<proteinExistence type="predicted"/>
<dbReference type="InterPro" id="IPR036034">
    <property type="entry name" value="PDZ_sf"/>
</dbReference>
<gene>
    <name evidence="4" type="ORF">QO018_002853</name>
</gene>
<keyword evidence="5" id="KW-1185">Reference proteome</keyword>
<comment type="caution">
    <text evidence="4">The sequence shown here is derived from an EMBL/GenBank/DDBJ whole genome shotgun (WGS) entry which is preliminary data.</text>
</comment>
<dbReference type="SUPFAM" id="SSF159501">
    <property type="entry name" value="EreA/ChaN-like"/>
    <property type="match status" value="1"/>
</dbReference>
<dbReference type="EMBL" id="JAUSVU010000009">
    <property type="protein sequence ID" value="MDQ0533986.1"/>
    <property type="molecule type" value="Genomic_DNA"/>
</dbReference>
<dbReference type="Pfam" id="PF04187">
    <property type="entry name" value="Cofac_haem_bdg"/>
    <property type="match status" value="1"/>
</dbReference>
<evidence type="ECO:0000313" key="5">
    <source>
        <dbReference type="Proteomes" id="UP001244552"/>
    </source>
</evidence>